<evidence type="ECO:0000256" key="3">
    <source>
        <dbReference type="ARBA" id="ARBA00004514"/>
    </source>
</evidence>
<evidence type="ECO:0000256" key="4">
    <source>
        <dbReference type="ARBA" id="ARBA00022490"/>
    </source>
</evidence>
<evidence type="ECO:0000256" key="2">
    <source>
        <dbReference type="ARBA" id="ARBA00004240"/>
    </source>
</evidence>
<feature type="compositionally biased region" description="Basic and acidic residues" evidence="7">
    <location>
        <begin position="44"/>
        <end position="54"/>
    </location>
</feature>
<evidence type="ECO:0000256" key="5">
    <source>
        <dbReference type="ARBA" id="ARBA00022824"/>
    </source>
</evidence>
<feature type="region of interest" description="Disordered" evidence="7">
    <location>
        <begin position="38"/>
        <end position="64"/>
    </location>
</feature>
<dbReference type="PANTHER" id="PTHR10957">
    <property type="entry name" value="RAP1 GTPASE-GDP DISSOCIATION STIMULATOR 1"/>
    <property type="match status" value="1"/>
</dbReference>
<dbReference type="SUPFAM" id="SSF48371">
    <property type="entry name" value="ARM repeat"/>
    <property type="match status" value="1"/>
</dbReference>
<protein>
    <submittedName>
        <fullName evidence="8">UNC-45/Cro1/She4 central domain-containing protein</fullName>
    </submittedName>
</protein>
<evidence type="ECO:0000256" key="1">
    <source>
        <dbReference type="ARBA" id="ARBA00004173"/>
    </source>
</evidence>
<sequence length="777" mass="83547">MSKSSAPGDAADNLDTIGAMETTIVSDQPIMTPQEVEELFQSGKQREQLRRITSSEDEEDDEVVLSDDEQSWRVEKLRRVLNTLRKLLDSGSTELDGIAQKIGDGSREVLSTSPATVYGTIRARASNPLSAQINLAVPRLRYQNTLTLHAASWRLSLGQSGVLEFFLGLIGKDGLRQAITVHTLRVIGNSCADTDENRARVVASNCMPKIVNCLNNDSTLLFAIPVLFNVCVDYEPAQVAAYKAGINPELVSLISSPRITSVEAFMSIICKLLALVASQEPEANFVHPATPFILFTLATSPRSLANLEDFLGQTSVALTYLSNQSFQDAFLEAPDSIPLFLKAFSKACTNFDLDVADPDEAAELKKVKSVFTQAMADISANPLFASACPIDGAEIQALQEWIGSPYVELQSAACLALGNVARSDEVCTALVQQSAIHRPLVAILSNPSNIDAQLLHSTLSFLKNLAIPASNKALLGEAGLFEPHVLPRLWALDTQIQVQFTAVSLTRLLLVSSPENVKRTCAPLSADPSSPAYERTQLNSLLSLFLRSDQEPTKTEAARAVAAVLRVLHSSSDVAALLPAPSASSSPESFAPSALESFYANHDTLPDALTFLGSQQKFPVLRSDLWFVMALMSRSPPGAEVVATCLQNIELLRALLQTVTGRDMLVGREVEMLAAGDAPYGSAAIGHSHTQDLVAGSVQDETGVPGIPGGLEPQQVDPAKKAGMARVDRENGLVLIAELLRRCPDKLSVLPLETFQEILKTGGEQVLSDREGKTDAG</sequence>
<dbReference type="InterPro" id="IPR016024">
    <property type="entry name" value="ARM-type_fold"/>
</dbReference>
<comment type="caution">
    <text evidence="8">The sequence shown here is derived from an EMBL/GenBank/DDBJ whole genome shotgun (WGS) entry which is preliminary data.</text>
</comment>
<evidence type="ECO:0000256" key="7">
    <source>
        <dbReference type="SAM" id="MobiDB-lite"/>
    </source>
</evidence>
<keyword evidence="9" id="KW-1185">Reference proteome</keyword>
<dbReference type="InterPro" id="IPR040144">
    <property type="entry name" value="RAP1GDS1"/>
</dbReference>
<keyword evidence="5" id="KW-0256">Endoplasmic reticulum</keyword>
<organism evidence="8 9">
    <name type="scientific">Seiridium unicorne</name>
    <dbReference type="NCBI Taxonomy" id="138068"/>
    <lineage>
        <taxon>Eukaryota</taxon>
        <taxon>Fungi</taxon>
        <taxon>Dikarya</taxon>
        <taxon>Ascomycota</taxon>
        <taxon>Pezizomycotina</taxon>
        <taxon>Sordariomycetes</taxon>
        <taxon>Xylariomycetidae</taxon>
        <taxon>Amphisphaeriales</taxon>
        <taxon>Sporocadaceae</taxon>
        <taxon>Seiridium</taxon>
    </lineage>
</organism>
<dbReference type="Proteomes" id="UP001408356">
    <property type="component" value="Unassembled WGS sequence"/>
</dbReference>
<dbReference type="InterPro" id="IPR000225">
    <property type="entry name" value="Armadillo"/>
</dbReference>
<keyword evidence="4" id="KW-0963">Cytoplasm</keyword>
<evidence type="ECO:0000313" key="9">
    <source>
        <dbReference type="Proteomes" id="UP001408356"/>
    </source>
</evidence>
<keyword evidence="6" id="KW-0496">Mitochondrion</keyword>
<accession>A0ABR2UYD3</accession>
<comment type="subcellular location">
    <subcellularLocation>
        <location evidence="3">Cytoplasm</location>
        <location evidence="3">Cytosol</location>
    </subcellularLocation>
    <subcellularLocation>
        <location evidence="2">Endoplasmic reticulum</location>
    </subcellularLocation>
    <subcellularLocation>
        <location evidence="1">Mitochondrion</location>
    </subcellularLocation>
</comment>
<evidence type="ECO:0000256" key="6">
    <source>
        <dbReference type="ARBA" id="ARBA00023128"/>
    </source>
</evidence>
<reference evidence="8 9" key="1">
    <citation type="journal article" date="2024" name="J. Plant Pathol.">
        <title>Sequence and assembly of the genome of Seiridium unicorne, isolate CBS 538.82, causal agent of cypress canker disease.</title>
        <authorList>
            <person name="Scali E."/>
            <person name="Rocca G.D."/>
            <person name="Danti R."/>
            <person name="Garbelotto M."/>
            <person name="Barberini S."/>
            <person name="Baroncelli R."/>
            <person name="Emiliani G."/>
        </authorList>
    </citation>
    <scope>NUCLEOTIDE SEQUENCE [LARGE SCALE GENOMIC DNA]</scope>
    <source>
        <strain evidence="8 9">BM-138-508</strain>
    </source>
</reference>
<name>A0ABR2UYD3_9PEZI</name>
<gene>
    <name evidence="8" type="ORF">SUNI508_07113</name>
</gene>
<dbReference type="SMART" id="SM00185">
    <property type="entry name" value="ARM"/>
    <property type="match status" value="2"/>
</dbReference>
<proteinExistence type="predicted"/>
<evidence type="ECO:0000313" key="8">
    <source>
        <dbReference type="EMBL" id="KAK9419627.1"/>
    </source>
</evidence>
<dbReference type="EMBL" id="JARVKF010000299">
    <property type="protein sequence ID" value="KAK9419627.1"/>
    <property type="molecule type" value="Genomic_DNA"/>
</dbReference>
<feature type="compositionally biased region" description="Acidic residues" evidence="7">
    <location>
        <begin position="55"/>
        <end position="64"/>
    </location>
</feature>
<dbReference type="Gene3D" id="1.25.10.10">
    <property type="entry name" value="Leucine-rich Repeat Variant"/>
    <property type="match status" value="2"/>
</dbReference>
<dbReference type="InterPro" id="IPR011989">
    <property type="entry name" value="ARM-like"/>
</dbReference>